<dbReference type="InterPro" id="IPR031100">
    <property type="entry name" value="LOG_fam"/>
</dbReference>
<dbReference type="Gene3D" id="3.40.50.450">
    <property type="match status" value="1"/>
</dbReference>
<dbReference type="PANTHER" id="PTHR31223:SF70">
    <property type="entry name" value="LOG FAMILY PROTEIN YJL055W"/>
    <property type="match status" value="1"/>
</dbReference>
<proteinExistence type="predicted"/>
<name>A0ABR3G592_9PEZI</name>
<evidence type="ECO:0000313" key="2">
    <source>
        <dbReference type="Proteomes" id="UP001447188"/>
    </source>
</evidence>
<evidence type="ECO:0000313" key="1">
    <source>
        <dbReference type="EMBL" id="KAL0631104.1"/>
    </source>
</evidence>
<dbReference type="InterPro" id="IPR005269">
    <property type="entry name" value="LOG"/>
</dbReference>
<dbReference type="Proteomes" id="UP001447188">
    <property type="component" value="Unassembled WGS sequence"/>
</dbReference>
<comment type="caution">
    <text evidence="1">The sequence shown here is derived from an EMBL/GenBank/DDBJ whole genome shotgun (WGS) entry which is preliminary data.</text>
</comment>
<protein>
    <recommendedName>
        <fullName evidence="3">Cytokinin riboside 5'-monophosphate phosphoribohydrolase</fullName>
    </recommendedName>
</protein>
<dbReference type="NCBIfam" id="TIGR00730">
    <property type="entry name" value="Rossman fold protein, TIGR00730 family"/>
    <property type="match status" value="1"/>
</dbReference>
<organism evidence="1 2">
    <name type="scientific">Discina gigas</name>
    <dbReference type="NCBI Taxonomy" id="1032678"/>
    <lineage>
        <taxon>Eukaryota</taxon>
        <taxon>Fungi</taxon>
        <taxon>Dikarya</taxon>
        <taxon>Ascomycota</taxon>
        <taxon>Pezizomycotina</taxon>
        <taxon>Pezizomycetes</taxon>
        <taxon>Pezizales</taxon>
        <taxon>Discinaceae</taxon>
        <taxon>Discina</taxon>
    </lineage>
</organism>
<dbReference type="PANTHER" id="PTHR31223">
    <property type="entry name" value="LOG FAMILY PROTEIN YJL055W"/>
    <property type="match status" value="1"/>
</dbReference>
<dbReference type="EMBL" id="JBBBZM010000300">
    <property type="protein sequence ID" value="KAL0631104.1"/>
    <property type="molecule type" value="Genomic_DNA"/>
</dbReference>
<evidence type="ECO:0008006" key="3">
    <source>
        <dbReference type="Google" id="ProtNLM"/>
    </source>
</evidence>
<gene>
    <name evidence="1" type="ORF">Q9L58_010038</name>
</gene>
<sequence length="222" mass="23342">MAEAITTAISKPLPVSFSGDATPTPFTVCVFCGARPGTSPEYIASAVSLAKVLHANSWSLVYGGGTVGLMGALANTLVKLGGSVHGIVPTALVAYEQGGSIPPESEFGKTTVVPDMHVRKSMMGKEANAFVALPGGFGTMEELFEVVTWNQLGIHACPIVVLNVEGFYDGLLLWVKSAVEAGFIRSDAQGILVEAKTPEEVAVKIREYKVAAGRMDLDWGNQ</sequence>
<keyword evidence="2" id="KW-1185">Reference proteome</keyword>
<reference evidence="1 2" key="1">
    <citation type="submission" date="2024-02" db="EMBL/GenBank/DDBJ databases">
        <title>Discinaceae phylogenomics.</title>
        <authorList>
            <person name="Dirks A.C."/>
            <person name="James T.Y."/>
        </authorList>
    </citation>
    <scope>NUCLEOTIDE SEQUENCE [LARGE SCALE GENOMIC DNA]</scope>
    <source>
        <strain evidence="1 2">ACD0624</strain>
    </source>
</reference>
<dbReference type="SUPFAM" id="SSF102405">
    <property type="entry name" value="MCP/YpsA-like"/>
    <property type="match status" value="1"/>
</dbReference>
<dbReference type="Pfam" id="PF03641">
    <property type="entry name" value="Lysine_decarbox"/>
    <property type="match status" value="1"/>
</dbReference>
<accession>A0ABR3G592</accession>